<organism evidence="2 3">
    <name type="scientific">Eragrostis curvula</name>
    <name type="common">weeping love grass</name>
    <dbReference type="NCBI Taxonomy" id="38414"/>
    <lineage>
        <taxon>Eukaryota</taxon>
        <taxon>Viridiplantae</taxon>
        <taxon>Streptophyta</taxon>
        <taxon>Embryophyta</taxon>
        <taxon>Tracheophyta</taxon>
        <taxon>Spermatophyta</taxon>
        <taxon>Magnoliopsida</taxon>
        <taxon>Liliopsida</taxon>
        <taxon>Poales</taxon>
        <taxon>Poaceae</taxon>
        <taxon>PACMAD clade</taxon>
        <taxon>Chloridoideae</taxon>
        <taxon>Eragrostideae</taxon>
        <taxon>Eragrostidinae</taxon>
        <taxon>Eragrostis</taxon>
    </lineage>
</organism>
<name>A0A5J9WAH0_9POAL</name>
<comment type="similarity">
    <text evidence="1">Belongs to the UDP-glycosyltransferase family.</text>
</comment>
<dbReference type="Gramene" id="TVU44963">
    <property type="protein sequence ID" value="TVU44963"/>
    <property type="gene ID" value="EJB05_04427"/>
</dbReference>
<dbReference type="GO" id="GO:0080043">
    <property type="term" value="F:quercetin 3-O-glucosyltransferase activity"/>
    <property type="evidence" value="ECO:0007669"/>
    <property type="project" value="TreeGrafter"/>
</dbReference>
<dbReference type="Proteomes" id="UP000324897">
    <property type="component" value="Chromosome 5"/>
</dbReference>
<dbReference type="AlphaFoldDB" id="A0A5J9WAH0"/>
<evidence type="ECO:0000313" key="3">
    <source>
        <dbReference type="Proteomes" id="UP000324897"/>
    </source>
</evidence>
<dbReference type="PANTHER" id="PTHR11926:SF1378">
    <property type="entry name" value="GLYCOSYLTRANSFERASE"/>
    <property type="match status" value="1"/>
</dbReference>
<gene>
    <name evidence="2" type="ORF">EJB05_04427</name>
</gene>
<dbReference type="EMBL" id="RWGY01000004">
    <property type="protein sequence ID" value="TVU44963.1"/>
    <property type="molecule type" value="Genomic_DNA"/>
</dbReference>
<accession>A0A5J9WAH0</accession>
<reference evidence="2 3" key="1">
    <citation type="journal article" date="2019" name="Sci. Rep.">
        <title>A high-quality genome of Eragrostis curvula grass provides insights into Poaceae evolution and supports new strategies to enhance forage quality.</title>
        <authorList>
            <person name="Carballo J."/>
            <person name="Santos B.A.C.M."/>
            <person name="Zappacosta D."/>
            <person name="Garbus I."/>
            <person name="Selva J.P."/>
            <person name="Gallo C.A."/>
            <person name="Diaz A."/>
            <person name="Albertini E."/>
            <person name="Caccamo M."/>
            <person name="Echenique V."/>
        </authorList>
    </citation>
    <scope>NUCLEOTIDE SEQUENCE [LARGE SCALE GENOMIC DNA]</scope>
    <source>
        <strain evidence="3">cv. Victoria</strain>
        <tissue evidence="2">Leaf</tissue>
    </source>
</reference>
<evidence type="ECO:0000256" key="1">
    <source>
        <dbReference type="ARBA" id="ARBA00009995"/>
    </source>
</evidence>
<proteinExistence type="inferred from homology"/>
<evidence type="ECO:0000313" key="2">
    <source>
        <dbReference type="EMBL" id="TVU44963.1"/>
    </source>
</evidence>
<dbReference type="PANTHER" id="PTHR11926">
    <property type="entry name" value="GLUCOSYL/GLUCURONOSYL TRANSFERASES"/>
    <property type="match status" value="1"/>
</dbReference>
<dbReference type="OrthoDB" id="5835829at2759"/>
<protein>
    <submittedName>
        <fullName evidence="2">Uncharacterized protein</fullName>
    </submittedName>
</protein>
<comment type="caution">
    <text evidence="2">The sequence shown here is derived from an EMBL/GenBank/DDBJ whole genome shotgun (WGS) entry which is preliminary data.</text>
</comment>
<sequence>MPGELEKLIVRIGVAAQGGEGVSWLIADVNMAWSFPVAKKLGVRAAGFCPSSAAMFATRIKIPELIRDGVLDEDGWPKRRGAFQLAPATMPVMDTAEISWNRAGDPTGQPFIFQLILRNNAATHLAETVVCNSMQELEPGAFALFPGVVVEELLGGADTKARALALRDVARRAIDVGGSSRRNLRRFVDLLQGSAS</sequence>
<dbReference type="GO" id="GO:0080044">
    <property type="term" value="F:quercetin 7-O-glucosyltransferase activity"/>
    <property type="evidence" value="ECO:0007669"/>
    <property type="project" value="TreeGrafter"/>
</dbReference>
<dbReference type="Gene3D" id="3.40.50.2000">
    <property type="entry name" value="Glycogen Phosphorylase B"/>
    <property type="match status" value="1"/>
</dbReference>
<dbReference type="SUPFAM" id="SSF53756">
    <property type="entry name" value="UDP-Glycosyltransferase/glycogen phosphorylase"/>
    <property type="match status" value="1"/>
</dbReference>
<feature type="non-terminal residue" evidence="2">
    <location>
        <position position="1"/>
    </location>
</feature>
<keyword evidence="3" id="KW-1185">Reference proteome</keyword>